<reference evidence="6" key="1">
    <citation type="submission" date="2022-02" db="EMBL/GenBank/DDBJ databases">
        <authorList>
            <person name="Henning P.M."/>
            <person name="McCubbin A.G."/>
            <person name="Shore J.S."/>
        </authorList>
    </citation>
    <scope>NUCLEOTIDE SEQUENCE</scope>
    <source>
        <strain evidence="6">F60SS</strain>
        <tissue evidence="6">Leaves</tissue>
    </source>
</reference>
<evidence type="ECO:0000256" key="3">
    <source>
        <dbReference type="ARBA" id="ARBA00022723"/>
    </source>
</evidence>
<dbReference type="GO" id="GO:0004497">
    <property type="term" value="F:monooxygenase activity"/>
    <property type="evidence" value="ECO:0007669"/>
    <property type="project" value="InterPro"/>
</dbReference>
<comment type="similarity">
    <text evidence="1">Belongs to the cytochrome P450 family.</text>
</comment>
<reference evidence="6" key="2">
    <citation type="journal article" date="2023" name="Plants (Basel)">
        <title>Annotation of the Turnera subulata (Passifloraceae) Draft Genome Reveals the S-Locus Evolved after the Divergence of Turneroideae from Passifloroideae in a Stepwise Manner.</title>
        <authorList>
            <person name="Henning P.M."/>
            <person name="Roalson E.H."/>
            <person name="Mir W."/>
            <person name="McCubbin A.G."/>
            <person name="Shore J.S."/>
        </authorList>
    </citation>
    <scope>NUCLEOTIDE SEQUENCE</scope>
    <source>
        <strain evidence="6">F60SS</strain>
    </source>
</reference>
<evidence type="ECO:0008006" key="8">
    <source>
        <dbReference type="Google" id="ProtNLM"/>
    </source>
</evidence>
<dbReference type="GO" id="GO:0016705">
    <property type="term" value="F:oxidoreductase activity, acting on paired donors, with incorporation or reduction of molecular oxygen"/>
    <property type="evidence" value="ECO:0007669"/>
    <property type="project" value="InterPro"/>
</dbReference>
<dbReference type="PANTHER" id="PTHR47955:SF8">
    <property type="entry name" value="CYTOCHROME P450 71D11-LIKE"/>
    <property type="match status" value="1"/>
</dbReference>
<dbReference type="GO" id="GO:0020037">
    <property type="term" value="F:heme binding"/>
    <property type="evidence" value="ECO:0007669"/>
    <property type="project" value="InterPro"/>
</dbReference>
<comment type="caution">
    <text evidence="6">The sequence shown here is derived from an EMBL/GenBank/DDBJ whole genome shotgun (WGS) entry which is preliminary data.</text>
</comment>
<evidence type="ECO:0000256" key="4">
    <source>
        <dbReference type="ARBA" id="ARBA00023002"/>
    </source>
</evidence>
<dbReference type="SUPFAM" id="SSF48264">
    <property type="entry name" value="Cytochrome P450"/>
    <property type="match status" value="1"/>
</dbReference>
<accession>A0A9Q0GFX0</accession>
<dbReference type="Gene3D" id="1.10.630.10">
    <property type="entry name" value="Cytochrome P450"/>
    <property type="match status" value="1"/>
</dbReference>
<dbReference type="InterPro" id="IPR036396">
    <property type="entry name" value="Cyt_P450_sf"/>
</dbReference>
<evidence type="ECO:0000313" key="7">
    <source>
        <dbReference type="Proteomes" id="UP001141552"/>
    </source>
</evidence>
<evidence type="ECO:0000256" key="2">
    <source>
        <dbReference type="ARBA" id="ARBA00022617"/>
    </source>
</evidence>
<evidence type="ECO:0000313" key="6">
    <source>
        <dbReference type="EMBL" id="KAJ4849011.1"/>
    </source>
</evidence>
<keyword evidence="5" id="KW-0408">Iron</keyword>
<keyword evidence="4" id="KW-0560">Oxidoreductase</keyword>
<dbReference type="PRINTS" id="PR00463">
    <property type="entry name" value="EP450I"/>
</dbReference>
<feature type="non-terminal residue" evidence="6">
    <location>
        <position position="1"/>
    </location>
</feature>
<sequence length="214" mass="24414">MGNLYCFLGSGLPHHSITNLVKKYGRVMHLQLGERFTVVLSSAEAAKEALKTQELSFAQRPSESIREEEVWDMIESVSNYSQEGKPINLSDKIFSMESSITSRLIFGLKCQDRGELMSLLGELVQMGSSLSDLYPSLRFLRYVSGVKPALERIHKKFDRVVQDIVNDYKMKRELIESSGDVQDHRDTILDVLLKIQESNQLDINLTNERIKTMI</sequence>
<keyword evidence="7" id="KW-1185">Reference proteome</keyword>
<dbReference type="InterPro" id="IPR001128">
    <property type="entry name" value="Cyt_P450"/>
</dbReference>
<name>A0A9Q0GFX0_9ROSI</name>
<dbReference type="AlphaFoldDB" id="A0A9Q0GFX0"/>
<gene>
    <name evidence="6" type="ORF">Tsubulata_033338</name>
</gene>
<dbReference type="Pfam" id="PF00067">
    <property type="entry name" value="p450"/>
    <property type="match status" value="1"/>
</dbReference>
<dbReference type="Proteomes" id="UP001141552">
    <property type="component" value="Unassembled WGS sequence"/>
</dbReference>
<evidence type="ECO:0000256" key="1">
    <source>
        <dbReference type="ARBA" id="ARBA00010617"/>
    </source>
</evidence>
<proteinExistence type="inferred from homology"/>
<dbReference type="OrthoDB" id="2789670at2759"/>
<evidence type="ECO:0000256" key="5">
    <source>
        <dbReference type="ARBA" id="ARBA00023004"/>
    </source>
</evidence>
<protein>
    <recommendedName>
        <fullName evidence="8">Cytochrome P450</fullName>
    </recommendedName>
</protein>
<dbReference type="GO" id="GO:0005506">
    <property type="term" value="F:iron ion binding"/>
    <property type="evidence" value="ECO:0007669"/>
    <property type="project" value="InterPro"/>
</dbReference>
<dbReference type="InterPro" id="IPR002401">
    <property type="entry name" value="Cyt_P450_E_grp-I"/>
</dbReference>
<dbReference type="PANTHER" id="PTHR47955">
    <property type="entry name" value="CYTOCHROME P450 FAMILY 71 PROTEIN"/>
    <property type="match status" value="1"/>
</dbReference>
<keyword evidence="3" id="KW-0479">Metal-binding</keyword>
<dbReference type="EMBL" id="JAKUCV010000724">
    <property type="protein sequence ID" value="KAJ4849011.1"/>
    <property type="molecule type" value="Genomic_DNA"/>
</dbReference>
<keyword evidence="2" id="KW-0349">Heme</keyword>
<organism evidence="6 7">
    <name type="scientific">Turnera subulata</name>
    <dbReference type="NCBI Taxonomy" id="218843"/>
    <lineage>
        <taxon>Eukaryota</taxon>
        <taxon>Viridiplantae</taxon>
        <taxon>Streptophyta</taxon>
        <taxon>Embryophyta</taxon>
        <taxon>Tracheophyta</taxon>
        <taxon>Spermatophyta</taxon>
        <taxon>Magnoliopsida</taxon>
        <taxon>eudicotyledons</taxon>
        <taxon>Gunneridae</taxon>
        <taxon>Pentapetalae</taxon>
        <taxon>rosids</taxon>
        <taxon>fabids</taxon>
        <taxon>Malpighiales</taxon>
        <taxon>Passifloraceae</taxon>
        <taxon>Turnera</taxon>
    </lineage>
</organism>